<dbReference type="PANTHER" id="PTHR11360:SF284">
    <property type="entry name" value="EG:103B4.3 PROTEIN-RELATED"/>
    <property type="match status" value="1"/>
</dbReference>
<comment type="caution">
    <text evidence="6">The sequence shown here is derived from an EMBL/GenBank/DDBJ whole genome shotgun (WGS) entry which is preliminary data.</text>
</comment>
<accession>A0A558D9Z6</accession>
<feature type="transmembrane region" description="Helical" evidence="4">
    <location>
        <begin position="109"/>
        <end position="132"/>
    </location>
</feature>
<proteinExistence type="predicted"/>
<dbReference type="EMBL" id="VMRY01000011">
    <property type="protein sequence ID" value="TVT57811.1"/>
    <property type="molecule type" value="Genomic_DNA"/>
</dbReference>
<feature type="transmembrane region" description="Helical" evidence="4">
    <location>
        <begin position="311"/>
        <end position="331"/>
    </location>
</feature>
<dbReference type="PROSITE" id="PS50850">
    <property type="entry name" value="MFS"/>
    <property type="match status" value="1"/>
</dbReference>
<feature type="transmembrane region" description="Helical" evidence="4">
    <location>
        <begin position="144"/>
        <end position="163"/>
    </location>
</feature>
<dbReference type="InterPro" id="IPR020846">
    <property type="entry name" value="MFS_dom"/>
</dbReference>
<organism evidence="6 7">
    <name type="scientific">Sedimenticola thiotaurini</name>
    <dbReference type="NCBI Taxonomy" id="1543721"/>
    <lineage>
        <taxon>Bacteria</taxon>
        <taxon>Pseudomonadati</taxon>
        <taxon>Pseudomonadota</taxon>
        <taxon>Gammaproteobacteria</taxon>
        <taxon>Chromatiales</taxon>
        <taxon>Sedimenticolaceae</taxon>
        <taxon>Sedimenticola</taxon>
    </lineage>
</organism>
<dbReference type="InterPro" id="IPR036259">
    <property type="entry name" value="MFS_trans_sf"/>
</dbReference>
<evidence type="ECO:0000256" key="2">
    <source>
        <dbReference type="ARBA" id="ARBA00022989"/>
    </source>
</evidence>
<dbReference type="InterPro" id="IPR050327">
    <property type="entry name" value="Proton-linked_MCT"/>
</dbReference>
<dbReference type="GO" id="GO:0022857">
    <property type="term" value="F:transmembrane transporter activity"/>
    <property type="evidence" value="ECO:0007669"/>
    <property type="project" value="InterPro"/>
</dbReference>
<reference evidence="6 7" key="1">
    <citation type="submission" date="2019-07" db="EMBL/GenBank/DDBJ databases">
        <title>The pathways for chlorine oxyanion respiration interact through the shared metabolite chlorate.</title>
        <authorList>
            <person name="Barnum T.P."/>
            <person name="Cheng Y."/>
            <person name="Hill K.A."/>
            <person name="Lucas L.N."/>
            <person name="Carlson H.K."/>
            <person name="Coates J.D."/>
        </authorList>
    </citation>
    <scope>NUCLEOTIDE SEQUENCE [LARGE SCALE GENOMIC DNA]</scope>
    <source>
        <strain evidence="6">BK-3</strain>
    </source>
</reference>
<dbReference type="STRING" id="1543721.AAY24_00995"/>
<dbReference type="InterPro" id="IPR011701">
    <property type="entry name" value="MFS"/>
</dbReference>
<dbReference type="CDD" id="cd17355">
    <property type="entry name" value="MFS_YcxA_like"/>
    <property type="match status" value="1"/>
</dbReference>
<feature type="transmembrane region" description="Helical" evidence="4">
    <location>
        <begin position="288"/>
        <end position="305"/>
    </location>
</feature>
<evidence type="ECO:0000256" key="1">
    <source>
        <dbReference type="ARBA" id="ARBA00022692"/>
    </source>
</evidence>
<feature type="transmembrane region" description="Helical" evidence="4">
    <location>
        <begin position="223"/>
        <end position="245"/>
    </location>
</feature>
<dbReference type="PANTHER" id="PTHR11360">
    <property type="entry name" value="MONOCARBOXYLATE TRANSPORTER"/>
    <property type="match status" value="1"/>
</dbReference>
<feature type="transmembrane region" description="Helical" evidence="4">
    <location>
        <begin position="84"/>
        <end position="103"/>
    </location>
</feature>
<evidence type="ECO:0000256" key="3">
    <source>
        <dbReference type="ARBA" id="ARBA00023136"/>
    </source>
</evidence>
<keyword evidence="2 4" id="KW-1133">Transmembrane helix</keyword>
<evidence type="ECO:0000313" key="7">
    <source>
        <dbReference type="Proteomes" id="UP000317355"/>
    </source>
</evidence>
<evidence type="ECO:0000256" key="4">
    <source>
        <dbReference type="SAM" id="Phobius"/>
    </source>
</evidence>
<sequence length="412" mass="43592">MAHPTSVQKSKSWQTPLLVIAAGCLIAMIGFGIRSVFGLFLEPMTTSHGWTRETFAIAMAIQNLLWGIGVPIAGALADKHGPMRVLSVGAVIYAIGVWGMAVTDSSMGLHLFGGLLTGLGIAFTAFSLALAAMAKIVGPERRTLVLGLGTAAGSLGQVIFSPLGQQFIASYGWQSALMILAATALLIIPLSLCLPDNQSHTGEAASNQTLNEALREALGHRGFVLLTVGFFVCGFHVAFITVHFPAYVKDLGLAPHVGAYALSIIGLFNIAGSFLSGAAGTRWSKKSGLAFIYFTRAIVITALLLSPKTELTIYLFAGAMGILWLSTVPLTSGIVAQVFGVRYMATLFGIVFFSHQIGSFLGVWLGGRLYDTTGTYDAIWWAGVVLGLLAAFIHLPINEHPLPRLALKASQS</sequence>
<feature type="domain" description="Major facilitator superfamily (MFS) profile" evidence="5">
    <location>
        <begin position="16"/>
        <end position="399"/>
    </location>
</feature>
<dbReference type="Pfam" id="PF07690">
    <property type="entry name" value="MFS_1"/>
    <property type="match status" value="1"/>
</dbReference>
<keyword evidence="3 4" id="KW-0472">Membrane</keyword>
<protein>
    <submittedName>
        <fullName evidence="6">MFS transporter</fullName>
    </submittedName>
</protein>
<feature type="transmembrane region" description="Helical" evidence="4">
    <location>
        <begin position="378"/>
        <end position="397"/>
    </location>
</feature>
<dbReference type="Proteomes" id="UP000317355">
    <property type="component" value="Unassembled WGS sequence"/>
</dbReference>
<gene>
    <name evidence="6" type="ORF">FHK82_05420</name>
</gene>
<dbReference type="SUPFAM" id="SSF103473">
    <property type="entry name" value="MFS general substrate transporter"/>
    <property type="match status" value="1"/>
</dbReference>
<keyword evidence="1 4" id="KW-0812">Transmembrane</keyword>
<dbReference type="Gene3D" id="1.20.1250.20">
    <property type="entry name" value="MFS general substrate transporter like domains"/>
    <property type="match status" value="1"/>
</dbReference>
<feature type="transmembrane region" description="Helical" evidence="4">
    <location>
        <begin position="17"/>
        <end position="37"/>
    </location>
</feature>
<evidence type="ECO:0000313" key="6">
    <source>
        <dbReference type="EMBL" id="TVT57811.1"/>
    </source>
</evidence>
<feature type="transmembrane region" description="Helical" evidence="4">
    <location>
        <begin position="257"/>
        <end position="276"/>
    </location>
</feature>
<evidence type="ECO:0000259" key="5">
    <source>
        <dbReference type="PROSITE" id="PS50850"/>
    </source>
</evidence>
<dbReference type="AlphaFoldDB" id="A0A558D9Z6"/>
<feature type="transmembrane region" description="Helical" evidence="4">
    <location>
        <begin position="57"/>
        <end position="77"/>
    </location>
</feature>
<feature type="transmembrane region" description="Helical" evidence="4">
    <location>
        <begin position="343"/>
        <end position="366"/>
    </location>
</feature>
<name>A0A558D9Z6_9GAMM</name>
<feature type="transmembrane region" description="Helical" evidence="4">
    <location>
        <begin position="175"/>
        <end position="194"/>
    </location>
</feature>